<dbReference type="Proteomes" id="UP000663873">
    <property type="component" value="Unassembled WGS sequence"/>
</dbReference>
<name>A0A821MGZ7_9BILA</name>
<sequence>MLIFILLVKNKFENHRFASMAHETEHDFWLK</sequence>
<accession>A0A821MGZ7</accession>
<organism evidence="1 2">
    <name type="scientific">Rotaria socialis</name>
    <dbReference type="NCBI Taxonomy" id="392032"/>
    <lineage>
        <taxon>Eukaryota</taxon>
        <taxon>Metazoa</taxon>
        <taxon>Spiralia</taxon>
        <taxon>Gnathifera</taxon>
        <taxon>Rotifera</taxon>
        <taxon>Eurotatoria</taxon>
        <taxon>Bdelloidea</taxon>
        <taxon>Philodinida</taxon>
        <taxon>Philodinidae</taxon>
        <taxon>Rotaria</taxon>
    </lineage>
</organism>
<evidence type="ECO:0000313" key="2">
    <source>
        <dbReference type="Proteomes" id="UP000663873"/>
    </source>
</evidence>
<reference evidence="1" key="1">
    <citation type="submission" date="2021-02" db="EMBL/GenBank/DDBJ databases">
        <authorList>
            <person name="Nowell W R."/>
        </authorList>
    </citation>
    <scope>NUCLEOTIDE SEQUENCE</scope>
</reference>
<keyword evidence="2" id="KW-1185">Reference proteome</keyword>
<gene>
    <name evidence="1" type="ORF">UJA718_LOCUS39828</name>
</gene>
<evidence type="ECO:0000313" key="1">
    <source>
        <dbReference type="EMBL" id="CAF4769283.1"/>
    </source>
</evidence>
<comment type="caution">
    <text evidence="1">The sequence shown here is derived from an EMBL/GenBank/DDBJ whole genome shotgun (WGS) entry which is preliminary data.</text>
</comment>
<dbReference type="EMBL" id="CAJOBP010042865">
    <property type="protein sequence ID" value="CAF4769283.1"/>
    <property type="molecule type" value="Genomic_DNA"/>
</dbReference>
<protein>
    <submittedName>
        <fullName evidence="1">Uncharacterized protein</fullName>
    </submittedName>
</protein>
<proteinExistence type="predicted"/>
<dbReference type="AlphaFoldDB" id="A0A821MGZ7"/>
<feature type="non-terminal residue" evidence="1">
    <location>
        <position position="1"/>
    </location>
</feature>